<evidence type="ECO:0008006" key="3">
    <source>
        <dbReference type="Google" id="ProtNLM"/>
    </source>
</evidence>
<dbReference type="NCBIfam" id="NF047593">
    <property type="entry name" value="IS66_ISAeme5_TnpA"/>
    <property type="match status" value="1"/>
</dbReference>
<evidence type="ECO:0000313" key="1">
    <source>
        <dbReference type="EMBL" id="UPK72620.1"/>
    </source>
</evidence>
<protein>
    <recommendedName>
        <fullName evidence="3">Transposase</fullName>
    </recommendedName>
</protein>
<proteinExistence type="predicted"/>
<name>A0ABY4I961_CHIFI</name>
<gene>
    <name evidence="1" type="ORF">MYF79_15105</name>
</gene>
<dbReference type="RefSeq" id="WP_247814803.1">
    <property type="nucleotide sequence ID" value="NZ_CP095855.1"/>
</dbReference>
<dbReference type="Proteomes" id="UP000830198">
    <property type="component" value="Chromosome"/>
</dbReference>
<reference evidence="1 2" key="1">
    <citation type="submission" date="2022-04" db="EMBL/GenBank/DDBJ databases">
        <title>The arsenic-methylating capacity of Chitinophaga filiformis YT5 during chitin decomposition.</title>
        <authorList>
            <person name="Chen G."/>
            <person name="Liang Y."/>
        </authorList>
    </citation>
    <scope>NUCLEOTIDE SEQUENCE [LARGE SCALE GENOMIC DNA]</scope>
    <source>
        <strain evidence="1 2">YT5</strain>
    </source>
</reference>
<dbReference type="EMBL" id="CP095855">
    <property type="protein sequence ID" value="UPK72620.1"/>
    <property type="molecule type" value="Genomic_DNA"/>
</dbReference>
<keyword evidence="2" id="KW-1185">Reference proteome</keyword>
<evidence type="ECO:0000313" key="2">
    <source>
        <dbReference type="Proteomes" id="UP000830198"/>
    </source>
</evidence>
<organism evidence="1 2">
    <name type="scientific">Chitinophaga filiformis</name>
    <name type="common">Myxococcus filiformis</name>
    <name type="synonym">Flexibacter filiformis</name>
    <dbReference type="NCBI Taxonomy" id="104663"/>
    <lineage>
        <taxon>Bacteria</taxon>
        <taxon>Pseudomonadati</taxon>
        <taxon>Bacteroidota</taxon>
        <taxon>Chitinophagia</taxon>
        <taxon>Chitinophagales</taxon>
        <taxon>Chitinophagaceae</taxon>
        <taxon>Chitinophaga</taxon>
    </lineage>
</organism>
<sequence length="114" mass="13208">MSQDLSQPRDTATVRMSVTEKKRLLSEWQQSNLKMKVFCEQKHISVNALKNWIKQFDMGRKRKSKVNQPGSFVALIPERTNPVIPFAEYLLPDNRKLILNHTVPVSFLKELLSA</sequence>
<accession>A0ABY4I961</accession>